<comment type="function">
    <text evidence="1">This is one of the chains of the nonenzymatic component (CF(0) subunit) of the mitochondrial ATPase complex.</text>
</comment>
<gene>
    <name evidence="22" type="primary">atp8</name>
</gene>
<dbReference type="PANTHER" id="PTHR36816:SF1">
    <property type="entry name" value="ATP SYNTHASE PROTEIN YMF19"/>
    <property type="match status" value="1"/>
</dbReference>
<dbReference type="EC" id="7.1.2.2" evidence="5"/>
<reference evidence="22" key="1">
    <citation type="submission" date="2019-03" db="EMBL/GenBank/DDBJ databases">
        <authorList>
            <person name="Cox C."/>
        </authorList>
    </citation>
    <scope>NUCLEOTIDE SEQUENCE</scope>
</reference>
<accession>A0A6G9IF05</accession>
<keyword evidence="9" id="KW-0547">Nucleotide-binding</keyword>
<evidence type="ECO:0000256" key="7">
    <source>
        <dbReference type="ARBA" id="ARBA00022547"/>
    </source>
</evidence>
<keyword evidence="6" id="KW-0813">Transport</keyword>
<evidence type="ECO:0000256" key="17">
    <source>
        <dbReference type="ARBA" id="ARBA00023310"/>
    </source>
</evidence>
<evidence type="ECO:0000256" key="18">
    <source>
        <dbReference type="ARBA" id="ARBA00030649"/>
    </source>
</evidence>
<comment type="catalytic activity">
    <reaction evidence="19">
        <text>ATP + H2O + 4 H(+)(in) = ADP + phosphate + 5 H(+)(out)</text>
        <dbReference type="Rhea" id="RHEA:57720"/>
        <dbReference type="ChEBI" id="CHEBI:15377"/>
        <dbReference type="ChEBI" id="CHEBI:15378"/>
        <dbReference type="ChEBI" id="CHEBI:30616"/>
        <dbReference type="ChEBI" id="CHEBI:43474"/>
        <dbReference type="ChEBI" id="CHEBI:456216"/>
        <dbReference type="EC" id="7.1.2.2"/>
    </reaction>
</comment>
<evidence type="ECO:0000256" key="3">
    <source>
        <dbReference type="ARBA" id="ARBA00010946"/>
    </source>
</evidence>
<evidence type="ECO:0000256" key="4">
    <source>
        <dbReference type="ARBA" id="ARBA00011648"/>
    </source>
</evidence>
<keyword evidence="8 20" id="KW-0812">Transmembrane</keyword>
<keyword evidence="16 20" id="KW-0472">Membrane</keyword>
<name>A0A6G9IF05_9VIRI</name>
<organism evidence="22">
    <name type="scientific">Gonatozygon brebissonii</name>
    <dbReference type="NCBI Taxonomy" id="184482"/>
    <lineage>
        <taxon>Eukaryota</taxon>
        <taxon>Viridiplantae</taxon>
        <taxon>Streptophyta</taxon>
        <taxon>Zygnematophyceae</taxon>
        <taxon>Zygnematophycidae</taxon>
        <taxon>Desmidiales</taxon>
        <taxon>Gonatozygaceae</taxon>
        <taxon>Gonatozygon</taxon>
    </lineage>
</organism>
<sequence length="186" mass="21406">MQNIFEKFFLKETSRQQMPQLDQFTYLTQFVWLCVFYMSFYVLLFNDGLPKVSRIFKLRKHLVSQQVGDTLAKSQNVEQDVVFPSTLNSSVSYLYSSVSAASKWCSNMLTSINTNQLKTMNKSYVRSLGEMSLSQVLKNSALDSISPITFMDSNLRSINLIQIYMLRVQKSLLGGFGKQTRKKKKS</sequence>
<keyword evidence="15 22" id="KW-0496">Mitochondrion</keyword>
<comment type="subunit">
    <text evidence="4">F-type ATPases have 2 components, CF(1) - the catalytic core - and CF(0) - the membrane proton channel. CF(1) has five subunits: alpha(3), beta(3), gamma(1), delta(1), epsilon(1). CF(0) has three main subunits: a, b and c.</text>
</comment>
<evidence type="ECO:0000256" key="9">
    <source>
        <dbReference type="ARBA" id="ARBA00022741"/>
    </source>
</evidence>
<protein>
    <recommendedName>
        <fullName evidence="5">H(+)-transporting two-sector ATPase</fullName>
        <ecNumber evidence="5">7.1.2.2</ecNumber>
    </recommendedName>
    <alternativeName>
        <fullName evidence="18">Mitochondrial protein YMF19</fullName>
    </alternativeName>
</protein>
<keyword evidence="10" id="KW-0375">Hydrogen ion transport</keyword>
<evidence type="ECO:0000256" key="6">
    <source>
        <dbReference type="ARBA" id="ARBA00022448"/>
    </source>
</evidence>
<keyword evidence="14" id="KW-0406">Ion transport</keyword>
<dbReference type="GO" id="GO:0006754">
    <property type="term" value="P:ATP biosynthetic process"/>
    <property type="evidence" value="ECO:0007669"/>
    <property type="project" value="UniProtKB-KW"/>
</dbReference>
<evidence type="ECO:0000256" key="11">
    <source>
        <dbReference type="ARBA" id="ARBA00022840"/>
    </source>
</evidence>
<keyword evidence="11" id="KW-0067">ATP-binding</keyword>
<dbReference type="GO" id="GO:1902600">
    <property type="term" value="P:proton transmembrane transport"/>
    <property type="evidence" value="ECO:0007669"/>
    <property type="project" value="UniProtKB-KW"/>
</dbReference>
<dbReference type="GeneID" id="54116062"/>
<comment type="similarity">
    <text evidence="3">Belongs to the ATPase protein YMF19 family.</text>
</comment>
<evidence type="ECO:0000256" key="1">
    <source>
        <dbReference type="ARBA" id="ARBA00003096"/>
    </source>
</evidence>
<feature type="domain" description="ATP synthase YMF19-like N-terminal" evidence="21">
    <location>
        <begin position="19"/>
        <end position="98"/>
    </location>
</feature>
<evidence type="ECO:0000256" key="12">
    <source>
        <dbReference type="ARBA" id="ARBA00022967"/>
    </source>
</evidence>
<dbReference type="EMBL" id="MK720950">
    <property type="protein sequence ID" value="QIQ23045.1"/>
    <property type="molecule type" value="Genomic_DNA"/>
</dbReference>
<proteinExistence type="inferred from homology"/>
<dbReference type="GO" id="GO:0031966">
    <property type="term" value="C:mitochondrial membrane"/>
    <property type="evidence" value="ECO:0007669"/>
    <property type="project" value="UniProtKB-SubCell"/>
</dbReference>
<evidence type="ECO:0000256" key="2">
    <source>
        <dbReference type="ARBA" id="ARBA00004304"/>
    </source>
</evidence>
<dbReference type="AlphaFoldDB" id="A0A6G9IF05"/>
<evidence type="ECO:0000256" key="5">
    <source>
        <dbReference type="ARBA" id="ARBA00012473"/>
    </source>
</evidence>
<dbReference type="GO" id="GO:0005524">
    <property type="term" value="F:ATP binding"/>
    <property type="evidence" value="ECO:0007669"/>
    <property type="project" value="UniProtKB-KW"/>
</dbReference>
<dbReference type="RefSeq" id="YP_009755767.1">
    <property type="nucleotide sequence ID" value="NC_046951.1"/>
</dbReference>
<feature type="transmembrane region" description="Helical" evidence="20">
    <location>
        <begin position="24"/>
        <end position="44"/>
    </location>
</feature>
<evidence type="ECO:0000256" key="14">
    <source>
        <dbReference type="ARBA" id="ARBA00023065"/>
    </source>
</evidence>
<dbReference type="PANTHER" id="PTHR36816">
    <property type="entry name" value="ATP SYNTHASE PROTEIN YMF19"/>
    <property type="match status" value="1"/>
</dbReference>
<evidence type="ECO:0000256" key="19">
    <source>
        <dbReference type="ARBA" id="ARBA00048383"/>
    </source>
</evidence>
<evidence type="ECO:0000256" key="15">
    <source>
        <dbReference type="ARBA" id="ARBA00023128"/>
    </source>
</evidence>
<dbReference type="Pfam" id="PF02326">
    <property type="entry name" value="YMF19"/>
    <property type="match status" value="1"/>
</dbReference>
<dbReference type="InterPro" id="IPR044975">
    <property type="entry name" value="YMF19-like"/>
</dbReference>
<evidence type="ECO:0000259" key="21">
    <source>
        <dbReference type="Pfam" id="PF02326"/>
    </source>
</evidence>
<evidence type="ECO:0000256" key="16">
    <source>
        <dbReference type="ARBA" id="ARBA00023136"/>
    </source>
</evidence>
<dbReference type="GO" id="GO:0045259">
    <property type="term" value="C:proton-transporting ATP synthase complex"/>
    <property type="evidence" value="ECO:0007669"/>
    <property type="project" value="UniProtKB-KW"/>
</dbReference>
<evidence type="ECO:0000256" key="20">
    <source>
        <dbReference type="SAM" id="Phobius"/>
    </source>
</evidence>
<comment type="subcellular location">
    <subcellularLocation>
        <location evidence="2">Mitochondrion membrane</location>
        <topology evidence="2">Single-pass membrane protein</topology>
    </subcellularLocation>
</comment>
<keyword evidence="7" id="KW-0138">CF(0)</keyword>
<keyword evidence="13 20" id="KW-1133">Transmembrane helix</keyword>
<dbReference type="InterPro" id="IPR003319">
    <property type="entry name" value="YMF19-like_N"/>
</dbReference>
<keyword evidence="17" id="KW-0066">ATP synthesis</keyword>
<geneLocation type="mitochondrion" evidence="22"/>
<evidence type="ECO:0000256" key="13">
    <source>
        <dbReference type="ARBA" id="ARBA00022989"/>
    </source>
</evidence>
<evidence type="ECO:0000256" key="10">
    <source>
        <dbReference type="ARBA" id="ARBA00022781"/>
    </source>
</evidence>
<keyword evidence="12" id="KW-1278">Translocase</keyword>
<evidence type="ECO:0000256" key="8">
    <source>
        <dbReference type="ARBA" id="ARBA00022692"/>
    </source>
</evidence>
<evidence type="ECO:0000313" key="22">
    <source>
        <dbReference type="EMBL" id="QIQ23045.1"/>
    </source>
</evidence>